<dbReference type="InterPro" id="IPR035965">
    <property type="entry name" value="PAS-like_dom_sf"/>
</dbReference>
<evidence type="ECO:0000259" key="13">
    <source>
        <dbReference type="PROSITE" id="PS50109"/>
    </source>
</evidence>
<dbReference type="CDD" id="cd16922">
    <property type="entry name" value="HATPase_EvgS-ArcB-TorS-like"/>
    <property type="match status" value="1"/>
</dbReference>
<dbReference type="SUPFAM" id="SSF55781">
    <property type="entry name" value="GAF domain-like"/>
    <property type="match status" value="1"/>
</dbReference>
<dbReference type="SMART" id="SM00387">
    <property type="entry name" value="HATPase_c"/>
    <property type="match status" value="1"/>
</dbReference>
<dbReference type="Pfam" id="PF13185">
    <property type="entry name" value="GAF_2"/>
    <property type="match status" value="1"/>
</dbReference>
<dbReference type="SUPFAM" id="SSF55785">
    <property type="entry name" value="PYP-like sensor domain (PAS domain)"/>
    <property type="match status" value="1"/>
</dbReference>
<name>A0A3S1ANP8_9CYAN</name>
<feature type="domain" description="Response regulatory" evidence="14">
    <location>
        <begin position="602"/>
        <end position="720"/>
    </location>
</feature>
<dbReference type="PROSITE" id="PS50110">
    <property type="entry name" value="RESPONSE_REGULATORY"/>
    <property type="match status" value="1"/>
</dbReference>
<dbReference type="InterPro" id="IPR036890">
    <property type="entry name" value="HATPase_C_sf"/>
</dbReference>
<dbReference type="SMART" id="SM00388">
    <property type="entry name" value="HisKA"/>
    <property type="match status" value="1"/>
</dbReference>
<accession>A0A3S1ANP8</accession>
<dbReference type="PRINTS" id="PR00344">
    <property type="entry name" value="BCTRLSENSOR"/>
</dbReference>
<dbReference type="SUPFAM" id="SSF52172">
    <property type="entry name" value="CheY-like"/>
    <property type="match status" value="1"/>
</dbReference>
<dbReference type="Proteomes" id="UP000271624">
    <property type="component" value="Unassembled WGS sequence"/>
</dbReference>
<dbReference type="CDD" id="cd00082">
    <property type="entry name" value="HisKA"/>
    <property type="match status" value="1"/>
</dbReference>
<dbReference type="InterPro" id="IPR001789">
    <property type="entry name" value="Sig_transdc_resp-reg_receiver"/>
</dbReference>
<dbReference type="InterPro" id="IPR013655">
    <property type="entry name" value="PAS_fold_3"/>
</dbReference>
<evidence type="ECO:0000256" key="9">
    <source>
        <dbReference type="ARBA" id="ARBA00022840"/>
    </source>
</evidence>
<dbReference type="Gene3D" id="3.40.50.2300">
    <property type="match status" value="1"/>
</dbReference>
<dbReference type="OrthoDB" id="9768069at2"/>
<dbReference type="EMBL" id="RSCL01000009">
    <property type="protein sequence ID" value="RUT05266.1"/>
    <property type="molecule type" value="Genomic_DNA"/>
</dbReference>
<dbReference type="SUPFAM" id="SSF47384">
    <property type="entry name" value="Homodimeric domain of signal transducing histidine kinase"/>
    <property type="match status" value="1"/>
</dbReference>
<dbReference type="EC" id="2.7.13.3" evidence="3"/>
<dbReference type="SMART" id="SM00065">
    <property type="entry name" value="GAF"/>
    <property type="match status" value="1"/>
</dbReference>
<comment type="subcellular location">
    <subcellularLocation>
        <location evidence="2">Cell membrane</location>
    </subcellularLocation>
</comment>
<evidence type="ECO:0000313" key="15">
    <source>
        <dbReference type="EMBL" id="RUT05266.1"/>
    </source>
</evidence>
<dbReference type="Pfam" id="PF08447">
    <property type="entry name" value="PAS_3"/>
    <property type="match status" value="1"/>
</dbReference>
<dbReference type="InterPro" id="IPR003594">
    <property type="entry name" value="HATPase_dom"/>
</dbReference>
<feature type="domain" description="Histidine kinase" evidence="13">
    <location>
        <begin position="357"/>
        <end position="575"/>
    </location>
</feature>
<protein>
    <recommendedName>
        <fullName evidence="3">histidine kinase</fullName>
        <ecNumber evidence="3">2.7.13.3</ecNumber>
    </recommendedName>
</protein>
<reference evidence="15" key="2">
    <citation type="journal article" date="2019" name="Genome Biol. Evol.">
        <title>Day and night: Metabolic profiles and evolutionary relationships of six axenic non-marine cyanobacteria.</title>
        <authorList>
            <person name="Will S.E."/>
            <person name="Henke P."/>
            <person name="Boedeker C."/>
            <person name="Huang S."/>
            <person name="Brinkmann H."/>
            <person name="Rohde M."/>
            <person name="Jarek M."/>
            <person name="Friedl T."/>
            <person name="Seufert S."/>
            <person name="Schumacher M."/>
            <person name="Overmann J."/>
            <person name="Neumann-Schaal M."/>
            <person name="Petersen J."/>
        </authorList>
    </citation>
    <scope>NUCLEOTIDE SEQUENCE [LARGE SCALE GENOMIC DNA]</scope>
    <source>
        <strain evidence="15">PCC 7102</strain>
    </source>
</reference>
<evidence type="ECO:0000259" key="14">
    <source>
        <dbReference type="PROSITE" id="PS50110"/>
    </source>
</evidence>
<dbReference type="Pfam" id="PF00072">
    <property type="entry name" value="Response_reg"/>
    <property type="match status" value="1"/>
</dbReference>
<evidence type="ECO:0000256" key="4">
    <source>
        <dbReference type="ARBA" id="ARBA00022475"/>
    </source>
</evidence>
<evidence type="ECO:0000256" key="2">
    <source>
        <dbReference type="ARBA" id="ARBA00004236"/>
    </source>
</evidence>
<dbReference type="AlphaFoldDB" id="A0A3S1ANP8"/>
<keyword evidence="4" id="KW-1003">Cell membrane</keyword>
<evidence type="ECO:0000256" key="3">
    <source>
        <dbReference type="ARBA" id="ARBA00012438"/>
    </source>
</evidence>
<evidence type="ECO:0000313" key="16">
    <source>
        <dbReference type="Proteomes" id="UP000271624"/>
    </source>
</evidence>
<dbReference type="RefSeq" id="WP_127082498.1">
    <property type="nucleotide sequence ID" value="NZ_RSCL01000009.1"/>
</dbReference>
<proteinExistence type="predicted"/>
<dbReference type="GO" id="GO:0005886">
    <property type="term" value="C:plasma membrane"/>
    <property type="evidence" value="ECO:0007669"/>
    <property type="project" value="UniProtKB-SubCell"/>
</dbReference>
<dbReference type="Gene3D" id="3.30.565.10">
    <property type="entry name" value="Histidine kinase-like ATPase, C-terminal domain"/>
    <property type="match status" value="1"/>
</dbReference>
<keyword evidence="5 12" id="KW-0597">Phosphoprotein</keyword>
<dbReference type="InterPro" id="IPR029016">
    <property type="entry name" value="GAF-like_dom_sf"/>
</dbReference>
<dbReference type="PROSITE" id="PS50109">
    <property type="entry name" value="HIS_KIN"/>
    <property type="match status" value="1"/>
</dbReference>
<dbReference type="Pfam" id="PF02518">
    <property type="entry name" value="HATPase_c"/>
    <property type="match status" value="1"/>
</dbReference>
<sequence length="725" mass="80223">MTCDGEKQIDLEDVLITEELVHRLPKTPNLQDENQAMHTLARQLASAPQTMLKTLVTMARDLCKAGTAGVSLLETIPSGEKVFRWVALAGELEQYEMMEAPVNFSPCGVCLERGAPQLYSYPARYFTYFQQAKPLTVESLVIPLVVDKQPLGTIWILSHDEQQHFDSEDVRIMTSLADFTAAALQSSQARQKAELAKVALQQSEAQMQSLIANMPGMVYRYIPCNDIFKQFSFVSSGCRDLFEVEAQVALQDAGSIWNLIHPDDLASFTASVGAAIENFLPWDWQGRITTPSGKVKWIQGRSSALQVEDQEVWDGLLIDITERKLIEIEREQILQREQDAREAAETANRIKDEFLAVLSHELRSPLNPILGWSNLLRKGKLDAEKTAYGLETIERNAKLQVQLIEDLLDVSRILRGKLSLNMAPQNLASIITAAMETVQLAAEAKSIQVEKIFDSDVLQVLGDSTRLQQIVWNLISNAVKFTPSGGWVKIQLRKVDKEAQIQVSDNGKGISSDFLPYVFEYFCQADSTTTRTFGGLGLGLAIVRHLVELHGGTVKAESPGVGQGAIFTIKLPLLKPRNSGNVELESSLLSAMHPSLPLAGVRILLVDDETDTRDLIAFILEQSGAVVTSVENAVQAIKAFEQSKFDMLLSDIGMPQMDGYALIRHIRAATYGQNTEIIAVALTAYAGEMNQQQALAAGFQRHVTKPVDPEHLVNVIVDLKNKSRN</sequence>
<keyword evidence="11" id="KW-0472">Membrane</keyword>
<dbReference type="Gene3D" id="1.10.287.130">
    <property type="match status" value="1"/>
</dbReference>
<dbReference type="Pfam" id="PF00512">
    <property type="entry name" value="HisKA"/>
    <property type="match status" value="1"/>
</dbReference>
<dbReference type="InterPro" id="IPR004358">
    <property type="entry name" value="Sig_transdc_His_kin-like_C"/>
</dbReference>
<dbReference type="PANTHER" id="PTHR43547">
    <property type="entry name" value="TWO-COMPONENT HISTIDINE KINASE"/>
    <property type="match status" value="1"/>
</dbReference>
<keyword evidence="16" id="KW-1185">Reference proteome</keyword>
<keyword evidence="10" id="KW-0902">Two-component regulatory system</keyword>
<dbReference type="InterPro" id="IPR011006">
    <property type="entry name" value="CheY-like_superfamily"/>
</dbReference>
<dbReference type="CDD" id="cd00130">
    <property type="entry name" value="PAS"/>
    <property type="match status" value="1"/>
</dbReference>
<dbReference type="CDD" id="cd17580">
    <property type="entry name" value="REC_2_DhkD-like"/>
    <property type="match status" value="1"/>
</dbReference>
<evidence type="ECO:0000256" key="1">
    <source>
        <dbReference type="ARBA" id="ARBA00000085"/>
    </source>
</evidence>
<evidence type="ECO:0000256" key="7">
    <source>
        <dbReference type="ARBA" id="ARBA00022741"/>
    </source>
</evidence>
<dbReference type="GO" id="GO:0005524">
    <property type="term" value="F:ATP binding"/>
    <property type="evidence" value="ECO:0007669"/>
    <property type="project" value="UniProtKB-KW"/>
</dbReference>
<dbReference type="GO" id="GO:0000155">
    <property type="term" value="F:phosphorelay sensor kinase activity"/>
    <property type="evidence" value="ECO:0007669"/>
    <property type="project" value="InterPro"/>
</dbReference>
<keyword evidence="7" id="KW-0547">Nucleotide-binding</keyword>
<feature type="modified residue" description="4-aspartylphosphate" evidence="12">
    <location>
        <position position="651"/>
    </location>
</feature>
<evidence type="ECO:0000256" key="12">
    <source>
        <dbReference type="PROSITE-ProRule" id="PRU00169"/>
    </source>
</evidence>
<gene>
    <name evidence="15" type="ORF">DSM106972_040870</name>
</gene>
<dbReference type="Gene3D" id="3.30.450.20">
    <property type="entry name" value="PAS domain"/>
    <property type="match status" value="1"/>
</dbReference>
<dbReference type="InterPro" id="IPR036097">
    <property type="entry name" value="HisK_dim/P_sf"/>
</dbReference>
<dbReference type="InterPro" id="IPR005467">
    <property type="entry name" value="His_kinase_dom"/>
</dbReference>
<comment type="caution">
    <text evidence="15">The sequence shown here is derived from an EMBL/GenBank/DDBJ whole genome shotgun (WGS) entry which is preliminary data.</text>
</comment>
<evidence type="ECO:0000256" key="10">
    <source>
        <dbReference type="ARBA" id="ARBA00023012"/>
    </source>
</evidence>
<dbReference type="SMART" id="SM00448">
    <property type="entry name" value="REC"/>
    <property type="match status" value="1"/>
</dbReference>
<evidence type="ECO:0000256" key="11">
    <source>
        <dbReference type="ARBA" id="ARBA00023136"/>
    </source>
</evidence>
<organism evidence="15 16">
    <name type="scientific">Dulcicalothrix desertica PCC 7102</name>
    <dbReference type="NCBI Taxonomy" id="232991"/>
    <lineage>
        <taxon>Bacteria</taxon>
        <taxon>Bacillati</taxon>
        <taxon>Cyanobacteriota</taxon>
        <taxon>Cyanophyceae</taxon>
        <taxon>Nostocales</taxon>
        <taxon>Calotrichaceae</taxon>
        <taxon>Dulcicalothrix</taxon>
    </lineage>
</organism>
<dbReference type="InterPro" id="IPR000014">
    <property type="entry name" value="PAS"/>
</dbReference>
<dbReference type="InterPro" id="IPR003018">
    <property type="entry name" value="GAF"/>
</dbReference>
<dbReference type="SUPFAM" id="SSF55874">
    <property type="entry name" value="ATPase domain of HSP90 chaperone/DNA topoisomerase II/histidine kinase"/>
    <property type="match status" value="1"/>
</dbReference>
<evidence type="ECO:0000256" key="5">
    <source>
        <dbReference type="ARBA" id="ARBA00022553"/>
    </source>
</evidence>
<reference evidence="15" key="1">
    <citation type="submission" date="2018-12" db="EMBL/GenBank/DDBJ databases">
        <authorList>
            <person name="Will S."/>
            <person name="Neumann-Schaal M."/>
            <person name="Henke P."/>
        </authorList>
    </citation>
    <scope>NUCLEOTIDE SEQUENCE</scope>
    <source>
        <strain evidence="15">PCC 7102</strain>
    </source>
</reference>
<dbReference type="InterPro" id="IPR003661">
    <property type="entry name" value="HisK_dim/P_dom"/>
</dbReference>
<dbReference type="FunFam" id="3.30.565.10:FF:000023">
    <property type="entry name" value="PAS domain-containing sensor histidine kinase"/>
    <property type="match status" value="1"/>
</dbReference>
<keyword evidence="9" id="KW-0067">ATP-binding</keyword>
<evidence type="ECO:0000256" key="8">
    <source>
        <dbReference type="ARBA" id="ARBA00022777"/>
    </source>
</evidence>
<keyword evidence="6" id="KW-0808">Transferase</keyword>
<keyword evidence="8" id="KW-0418">Kinase</keyword>
<dbReference type="Gene3D" id="3.30.450.40">
    <property type="match status" value="1"/>
</dbReference>
<dbReference type="PANTHER" id="PTHR43547:SF2">
    <property type="entry name" value="HYBRID SIGNAL TRANSDUCTION HISTIDINE KINASE C"/>
    <property type="match status" value="1"/>
</dbReference>
<evidence type="ECO:0000256" key="6">
    <source>
        <dbReference type="ARBA" id="ARBA00022679"/>
    </source>
</evidence>
<comment type="catalytic activity">
    <reaction evidence="1">
        <text>ATP + protein L-histidine = ADP + protein N-phospho-L-histidine.</text>
        <dbReference type="EC" id="2.7.13.3"/>
    </reaction>
</comment>